<evidence type="ECO:0000256" key="6">
    <source>
        <dbReference type="SAM" id="MobiDB-lite"/>
    </source>
</evidence>
<keyword evidence="8" id="KW-0032">Aminotransferase</keyword>
<dbReference type="SUPFAM" id="SSF53383">
    <property type="entry name" value="PLP-dependent transferases"/>
    <property type="match status" value="1"/>
</dbReference>
<keyword evidence="2" id="KW-0663">Pyridoxal phosphate</keyword>
<evidence type="ECO:0000256" key="2">
    <source>
        <dbReference type="ARBA" id="ARBA00022898"/>
    </source>
</evidence>
<dbReference type="InterPro" id="IPR036388">
    <property type="entry name" value="WH-like_DNA-bd_sf"/>
</dbReference>
<proteinExistence type="inferred from homology"/>
<keyword evidence="9" id="KW-1185">Reference proteome</keyword>
<dbReference type="CDD" id="cd00609">
    <property type="entry name" value="AAT_like"/>
    <property type="match status" value="1"/>
</dbReference>
<dbReference type="Pfam" id="PF00155">
    <property type="entry name" value="Aminotran_1_2"/>
    <property type="match status" value="1"/>
</dbReference>
<dbReference type="InterPro" id="IPR015421">
    <property type="entry name" value="PyrdxlP-dep_Trfase_major"/>
</dbReference>
<gene>
    <name evidence="8" type="ORF">ACFSYJ_02705</name>
</gene>
<dbReference type="PRINTS" id="PR00035">
    <property type="entry name" value="HTHGNTR"/>
</dbReference>
<dbReference type="PANTHER" id="PTHR46577">
    <property type="entry name" value="HTH-TYPE TRANSCRIPTIONAL REGULATORY PROTEIN GABR"/>
    <property type="match status" value="1"/>
</dbReference>
<evidence type="ECO:0000256" key="4">
    <source>
        <dbReference type="ARBA" id="ARBA00023125"/>
    </source>
</evidence>
<evidence type="ECO:0000256" key="1">
    <source>
        <dbReference type="ARBA" id="ARBA00005384"/>
    </source>
</evidence>
<dbReference type="EMBL" id="JBHUKU010000002">
    <property type="protein sequence ID" value="MFD2457487.1"/>
    <property type="molecule type" value="Genomic_DNA"/>
</dbReference>
<reference evidence="9" key="1">
    <citation type="journal article" date="2019" name="Int. J. Syst. Evol. Microbiol.">
        <title>The Global Catalogue of Microorganisms (GCM) 10K type strain sequencing project: providing services to taxonomists for standard genome sequencing and annotation.</title>
        <authorList>
            <consortium name="The Broad Institute Genomics Platform"/>
            <consortium name="The Broad Institute Genome Sequencing Center for Infectious Disease"/>
            <person name="Wu L."/>
            <person name="Ma J."/>
        </authorList>
    </citation>
    <scope>NUCLEOTIDE SEQUENCE [LARGE SCALE GENOMIC DNA]</scope>
    <source>
        <strain evidence="9">CGMCC 4.7643</strain>
    </source>
</reference>
<dbReference type="RefSeq" id="WP_345388840.1">
    <property type="nucleotide sequence ID" value="NZ_BAABHG010000003.1"/>
</dbReference>
<feature type="region of interest" description="Disordered" evidence="6">
    <location>
        <begin position="87"/>
        <end position="106"/>
    </location>
</feature>
<dbReference type="Gene3D" id="3.40.640.10">
    <property type="entry name" value="Type I PLP-dependent aspartate aminotransferase-like (Major domain)"/>
    <property type="match status" value="1"/>
</dbReference>
<protein>
    <submittedName>
        <fullName evidence="8">PLP-dependent aminotransferase family protein</fullName>
    </submittedName>
</protein>
<accession>A0ABW5G8K3</accession>
<dbReference type="PANTHER" id="PTHR46577:SF1">
    <property type="entry name" value="HTH-TYPE TRANSCRIPTIONAL REGULATORY PROTEIN GABR"/>
    <property type="match status" value="1"/>
</dbReference>
<comment type="similarity">
    <text evidence="1">In the C-terminal section; belongs to the class-I pyridoxal-phosphate-dependent aminotransferase family.</text>
</comment>
<dbReference type="CDD" id="cd07377">
    <property type="entry name" value="WHTH_GntR"/>
    <property type="match status" value="1"/>
</dbReference>
<keyword evidence="5" id="KW-0804">Transcription</keyword>
<organism evidence="8 9">
    <name type="scientific">Amycolatopsis samaneae</name>
    <dbReference type="NCBI Taxonomy" id="664691"/>
    <lineage>
        <taxon>Bacteria</taxon>
        <taxon>Bacillati</taxon>
        <taxon>Actinomycetota</taxon>
        <taxon>Actinomycetes</taxon>
        <taxon>Pseudonocardiales</taxon>
        <taxon>Pseudonocardiaceae</taxon>
        <taxon>Amycolatopsis</taxon>
    </lineage>
</organism>
<evidence type="ECO:0000256" key="5">
    <source>
        <dbReference type="ARBA" id="ARBA00023163"/>
    </source>
</evidence>
<evidence type="ECO:0000313" key="8">
    <source>
        <dbReference type="EMBL" id="MFD2457487.1"/>
    </source>
</evidence>
<dbReference type="InterPro" id="IPR036390">
    <property type="entry name" value="WH_DNA-bd_sf"/>
</dbReference>
<dbReference type="Proteomes" id="UP001597419">
    <property type="component" value="Unassembled WGS sequence"/>
</dbReference>
<evidence type="ECO:0000256" key="3">
    <source>
        <dbReference type="ARBA" id="ARBA00023015"/>
    </source>
</evidence>
<keyword evidence="3" id="KW-0805">Transcription regulation</keyword>
<dbReference type="PROSITE" id="PS50949">
    <property type="entry name" value="HTH_GNTR"/>
    <property type="match status" value="1"/>
</dbReference>
<feature type="domain" description="HTH gntR-type" evidence="7">
    <location>
        <begin position="19"/>
        <end position="87"/>
    </location>
</feature>
<dbReference type="InterPro" id="IPR004839">
    <property type="entry name" value="Aminotransferase_I/II_large"/>
</dbReference>
<evidence type="ECO:0000313" key="9">
    <source>
        <dbReference type="Proteomes" id="UP001597419"/>
    </source>
</evidence>
<evidence type="ECO:0000259" key="7">
    <source>
        <dbReference type="PROSITE" id="PS50949"/>
    </source>
</evidence>
<keyword evidence="4" id="KW-0238">DNA-binding</keyword>
<keyword evidence="8" id="KW-0808">Transferase</keyword>
<dbReference type="GO" id="GO:0008483">
    <property type="term" value="F:transaminase activity"/>
    <property type="evidence" value="ECO:0007669"/>
    <property type="project" value="UniProtKB-KW"/>
</dbReference>
<dbReference type="Gene3D" id="1.10.10.10">
    <property type="entry name" value="Winged helix-like DNA-binding domain superfamily/Winged helix DNA-binding domain"/>
    <property type="match status" value="1"/>
</dbReference>
<dbReference type="InterPro" id="IPR000524">
    <property type="entry name" value="Tscrpt_reg_HTH_GntR"/>
</dbReference>
<name>A0ABW5G8K3_9PSEU</name>
<dbReference type="SMART" id="SM00345">
    <property type="entry name" value="HTH_GNTR"/>
    <property type="match status" value="1"/>
</dbReference>
<dbReference type="Pfam" id="PF00392">
    <property type="entry name" value="GntR"/>
    <property type="match status" value="1"/>
</dbReference>
<dbReference type="InterPro" id="IPR051446">
    <property type="entry name" value="HTH_trans_reg/aminotransferase"/>
</dbReference>
<dbReference type="InterPro" id="IPR015424">
    <property type="entry name" value="PyrdxlP-dep_Trfase"/>
</dbReference>
<comment type="caution">
    <text evidence="8">The sequence shown here is derived from an EMBL/GenBank/DDBJ whole genome shotgun (WGS) entry which is preliminary data.</text>
</comment>
<dbReference type="SUPFAM" id="SSF46785">
    <property type="entry name" value="Winged helix' DNA-binding domain"/>
    <property type="match status" value="1"/>
</dbReference>
<sequence length="460" mass="49628">MAVSWSSSGIDVHLAWRRETGRTGLAAAIRAAIREGRWQPGATVPSTRALAQDLGVARGTVTRVYADLAAEGYLRTAQGAPTRVATAGTLPQSAPRPTPWDPAPRWDLRPGRPDLTAFPRAEWLAATRRALHEMPATELGYSNELGVPRLRETLAGYLARSRGVLADPARIAVCNGYSHALALLTQVLRGRGAAEIAFENPSLYLFRDIVAANGSRVVGVEVDEHGIDVSAVGSPAVVVTAAHQYPMGVPLAPHRRAELTRWANDSGAFVLEDDYDGEFRFDSQQVGALQALAPERVVYAGTASKTLAPALRLSWLVLPRSLVEPVRAAMLDSGTRPPVLHQLALAELIDSGGYDRQVRRRRTEYRSRRDRLLAMLPENLAPRGISAGLHLVLMLPEDGPTEAEVLASCRRRAIGIEGLGSYWMDSPRPGGLIVGYGAAPKHAFNGAAQTLVEALWEVTP</sequence>